<dbReference type="Pfam" id="PF12833">
    <property type="entry name" value="HTH_18"/>
    <property type="match status" value="1"/>
</dbReference>
<evidence type="ECO:0000256" key="2">
    <source>
        <dbReference type="ARBA" id="ARBA00023125"/>
    </source>
</evidence>
<accession>A0ABQ0Z0K5</accession>
<protein>
    <submittedName>
        <fullName evidence="5">AraC family transcriptional regulator</fullName>
    </submittedName>
</protein>
<dbReference type="PANTHER" id="PTHR43436:SF1">
    <property type="entry name" value="TRANSCRIPTIONAL REGULATORY PROTEIN"/>
    <property type="match status" value="1"/>
</dbReference>
<evidence type="ECO:0000256" key="3">
    <source>
        <dbReference type="ARBA" id="ARBA00023163"/>
    </source>
</evidence>
<dbReference type="InterPro" id="IPR018062">
    <property type="entry name" value="HTH_AraC-typ_CS"/>
</dbReference>
<name>A0ABQ0Z0K5_9HYPH</name>
<dbReference type="SUPFAM" id="SSF46689">
    <property type="entry name" value="Homeodomain-like"/>
    <property type="match status" value="2"/>
</dbReference>
<keyword evidence="3" id="KW-0804">Transcription</keyword>
<evidence type="ECO:0000313" key="5">
    <source>
        <dbReference type="EMBL" id="GES48814.1"/>
    </source>
</evidence>
<gene>
    <name evidence="5" type="ORF">RsS93_14280</name>
</gene>
<organism evidence="5 6">
    <name type="scientific">Rhizobium dioscoreae</name>
    <dbReference type="NCBI Taxonomy" id="2653122"/>
    <lineage>
        <taxon>Bacteria</taxon>
        <taxon>Pseudomonadati</taxon>
        <taxon>Pseudomonadota</taxon>
        <taxon>Alphaproteobacteria</taxon>
        <taxon>Hyphomicrobiales</taxon>
        <taxon>Rhizobiaceae</taxon>
        <taxon>Rhizobium/Agrobacterium group</taxon>
        <taxon>Rhizobium</taxon>
    </lineage>
</organism>
<dbReference type="PROSITE" id="PS00041">
    <property type="entry name" value="HTH_ARAC_FAMILY_1"/>
    <property type="match status" value="1"/>
</dbReference>
<keyword evidence="1" id="KW-0805">Transcription regulation</keyword>
<keyword evidence="2" id="KW-0238">DNA-binding</keyword>
<evidence type="ECO:0000313" key="6">
    <source>
        <dbReference type="Proteomes" id="UP000390335"/>
    </source>
</evidence>
<keyword evidence="6" id="KW-1185">Reference proteome</keyword>
<evidence type="ECO:0000256" key="1">
    <source>
        <dbReference type="ARBA" id="ARBA00023015"/>
    </source>
</evidence>
<dbReference type="InterPro" id="IPR009057">
    <property type="entry name" value="Homeodomain-like_sf"/>
</dbReference>
<proteinExistence type="predicted"/>
<comment type="caution">
    <text evidence="5">The sequence shown here is derived from an EMBL/GenBank/DDBJ whole genome shotgun (WGS) entry which is preliminary data.</text>
</comment>
<dbReference type="PROSITE" id="PS01124">
    <property type="entry name" value="HTH_ARAC_FAMILY_2"/>
    <property type="match status" value="1"/>
</dbReference>
<dbReference type="Gene3D" id="1.10.10.60">
    <property type="entry name" value="Homeodomain-like"/>
    <property type="match status" value="1"/>
</dbReference>
<dbReference type="PANTHER" id="PTHR43436">
    <property type="entry name" value="ARAC-FAMILY TRANSCRIPTIONAL REGULATOR"/>
    <property type="match status" value="1"/>
</dbReference>
<reference evidence="5 6" key="1">
    <citation type="journal article" date="2020" name="Genome Biol. Evol.">
        <title>Rhizobium dioscoreae sp. nov., a plant growth-promoting bacterium isolated from yam (Dioscorea species).</title>
        <authorList>
            <person name="Ouyabe M."/>
            <person name="Tanaka N."/>
            <person name="Shiwa Y."/>
            <person name="Fujita N."/>
            <person name="Kikuno H."/>
            <person name="Babil P."/>
            <person name="Shiwachi H."/>
        </authorList>
    </citation>
    <scope>NUCLEOTIDE SEQUENCE [LARGE SCALE GENOMIC DNA]</scope>
    <source>
        <strain evidence="5 6">S-93</strain>
    </source>
</reference>
<dbReference type="InterPro" id="IPR009594">
    <property type="entry name" value="Tscrpt_reg_HTH_AraC_N"/>
</dbReference>
<evidence type="ECO:0000259" key="4">
    <source>
        <dbReference type="PROSITE" id="PS01124"/>
    </source>
</evidence>
<dbReference type="SMART" id="SM00342">
    <property type="entry name" value="HTH_ARAC"/>
    <property type="match status" value="1"/>
</dbReference>
<dbReference type="InterPro" id="IPR018060">
    <property type="entry name" value="HTH_AraC"/>
</dbReference>
<feature type="domain" description="HTH araC/xylS-type" evidence="4">
    <location>
        <begin position="190"/>
        <end position="288"/>
    </location>
</feature>
<dbReference type="Proteomes" id="UP000390335">
    <property type="component" value="Unassembled WGS sequence"/>
</dbReference>
<dbReference type="EMBL" id="BLAJ01000002">
    <property type="protein sequence ID" value="GES48814.1"/>
    <property type="molecule type" value="Genomic_DNA"/>
</dbReference>
<dbReference type="RefSeq" id="WP_145319924.1">
    <property type="nucleotide sequence ID" value="NZ_BLAJ01000002.1"/>
</dbReference>
<dbReference type="Pfam" id="PF06719">
    <property type="entry name" value="AraC_N"/>
    <property type="match status" value="1"/>
</dbReference>
<sequence length="299" mass="32947">METLTKISAVIARHASKDGFHATPIERMTLARSSTVTMPMPNVYRPQLCLVAQGQKEVTLGDRVFRYAPGRYGIVTYDLPATGQVVEATPDRPYLCLFLDFDPVMLGQLALHVPPPPGAPARPTGKTVSDAGANLLDAVLRLLLLLDEPAALPVLGPLTEQEILYRLLAGPDGARMRQITSSQGRVAQVGRAIAWIGQNFRERFSIERLAAEVGMSPSSLHEHFRAVTAMTPLQFQKQLRLQDARSLMLVQDIDVTTAAFRVGYESPSQFTREYRRHFGEPPARDIARLRASPRLVGVA</sequence>